<protein>
    <submittedName>
        <fullName evidence="2">Uncharacterized protein</fullName>
    </submittedName>
</protein>
<dbReference type="EMBL" id="JADCNL010000014">
    <property type="protein sequence ID" value="KAG0453127.1"/>
    <property type="molecule type" value="Genomic_DNA"/>
</dbReference>
<reference evidence="2 3" key="1">
    <citation type="journal article" date="2020" name="Nat. Food">
        <title>A phased Vanilla planifolia genome enables genetic improvement of flavour and production.</title>
        <authorList>
            <person name="Hasing T."/>
            <person name="Tang H."/>
            <person name="Brym M."/>
            <person name="Khazi F."/>
            <person name="Huang T."/>
            <person name="Chambers A.H."/>
        </authorList>
    </citation>
    <scope>NUCLEOTIDE SEQUENCE [LARGE SCALE GENOMIC DNA]</scope>
    <source>
        <tissue evidence="2">Leaf</tissue>
    </source>
</reference>
<gene>
    <name evidence="2" type="ORF">HPP92_025791</name>
</gene>
<accession>A0A835U992</accession>
<dbReference type="Proteomes" id="UP000636800">
    <property type="component" value="Unassembled WGS sequence"/>
</dbReference>
<proteinExistence type="predicted"/>
<evidence type="ECO:0000256" key="1">
    <source>
        <dbReference type="SAM" id="MobiDB-lite"/>
    </source>
</evidence>
<dbReference type="AlphaFoldDB" id="A0A835U992"/>
<feature type="region of interest" description="Disordered" evidence="1">
    <location>
        <begin position="1"/>
        <end position="32"/>
    </location>
</feature>
<feature type="compositionally biased region" description="Basic and acidic residues" evidence="1">
    <location>
        <begin position="9"/>
        <end position="29"/>
    </location>
</feature>
<sequence length="167" mass="18583">MLQALDDGESFRREIMGSGEGRRRGDFGRSRTARRSARFEPFSIRFVKKMNQRLIRQVSRCGSTPRDVRARAKGCWTCEFTFATARSRCFGGRSRLRDSEIHESPERLPRNCLRGSRKTASGADKEMNVKGMRLAAAGSGARSAISSARWRGGFLTCGESRLSGIAA</sequence>
<organism evidence="2 3">
    <name type="scientific">Vanilla planifolia</name>
    <name type="common">Vanilla</name>
    <dbReference type="NCBI Taxonomy" id="51239"/>
    <lineage>
        <taxon>Eukaryota</taxon>
        <taxon>Viridiplantae</taxon>
        <taxon>Streptophyta</taxon>
        <taxon>Embryophyta</taxon>
        <taxon>Tracheophyta</taxon>
        <taxon>Spermatophyta</taxon>
        <taxon>Magnoliopsida</taxon>
        <taxon>Liliopsida</taxon>
        <taxon>Asparagales</taxon>
        <taxon>Orchidaceae</taxon>
        <taxon>Vanilloideae</taxon>
        <taxon>Vanilleae</taxon>
        <taxon>Vanilla</taxon>
    </lineage>
</organism>
<name>A0A835U992_VANPL</name>
<evidence type="ECO:0000313" key="2">
    <source>
        <dbReference type="EMBL" id="KAG0453127.1"/>
    </source>
</evidence>
<keyword evidence="3" id="KW-1185">Reference proteome</keyword>
<comment type="caution">
    <text evidence="2">The sequence shown here is derived from an EMBL/GenBank/DDBJ whole genome shotgun (WGS) entry which is preliminary data.</text>
</comment>
<evidence type="ECO:0000313" key="3">
    <source>
        <dbReference type="Proteomes" id="UP000636800"/>
    </source>
</evidence>